<evidence type="ECO:0000313" key="2">
    <source>
        <dbReference type="EMBL" id="KAE8949823.1"/>
    </source>
</evidence>
<dbReference type="Proteomes" id="UP000486351">
    <property type="component" value="Unassembled WGS sequence"/>
</dbReference>
<evidence type="ECO:0000313" key="11">
    <source>
        <dbReference type="Proteomes" id="UP000486351"/>
    </source>
</evidence>
<keyword evidence="1" id="KW-1133">Transmembrane helix</keyword>
<dbReference type="Proteomes" id="UP000476176">
    <property type="component" value="Unassembled WGS sequence"/>
</dbReference>
<name>A0A6A3FY69_9STRA</name>
<reference evidence="7 8" key="1">
    <citation type="submission" date="2018-08" db="EMBL/GenBank/DDBJ databases">
        <title>Genomic investigation of the strawberry pathogen Phytophthora fragariae indicates pathogenicity is determined by transcriptional variation in three key races.</title>
        <authorList>
            <person name="Adams T.M."/>
            <person name="Armitage A.D."/>
            <person name="Sobczyk M.K."/>
            <person name="Bates H.J."/>
            <person name="Dunwell J.M."/>
            <person name="Nellist C.F."/>
            <person name="Harrison R.J."/>
        </authorList>
    </citation>
    <scope>NUCLEOTIDE SEQUENCE [LARGE SCALE GENOMIC DNA]</scope>
    <source>
        <strain evidence="5 10">BC-23</strain>
        <strain evidence="4 8">NOV-27</strain>
        <strain evidence="3 9">NOV-5</strain>
        <strain evidence="6 11">NOV-77</strain>
        <strain evidence="2 7">NOV-9</strain>
    </source>
</reference>
<evidence type="ECO:0000313" key="10">
    <source>
        <dbReference type="Proteomes" id="UP000476176"/>
    </source>
</evidence>
<keyword evidence="8" id="KW-1185">Reference proteome</keyword>
<comment type="caution">
    <text evidence="2">The sequence shown here is derived from an EMBL/GenBank/DDBJ whole genome shotgun (WGS) entry which is preliminary data.</text>
</comment>
<evidence type="ECO:0000256" key="1">
    <source>
        <dbReference type="SAM" id="Phobius"/>
    </source>
</evidence>
<dbReference type="EMBL" id="QXFY01000016">
    <property type="protein sequence ID" value="KAE9361736.1"/>
    <property type="molecule type" value="Genomic_DNA"/>
</dbReference>
<keyword evidence="1" id="KW-0472">Membrane</keyword>
<evidence type="ECO:0000313" key="4">
    <source>
        <dbReference type="EMBL" id="KAE9237191.1"/>
    </source>
</evidence>
<dbReference type="Proteomes" id="UP000433483">
    <property type="component" value="Unassembled WGS sequence"/>
</dbReference>
<evidence type="ECO:0000313" key="6">
    <source>
        <dbReference type="EMBL" id="KAE9361736.1"/>
    </source>
</evidence>
<dbReference type="Proteomes" id="UP000440732">
    <property type="component" value="Unassembled WGS sequence"/>
</dbReference>
<evidence type="ECO:0000313" key="3">
    <source>
        <dbReference type="EMBL" id="KAE9155429.1"/>
    </source>
</evidence>
<dbReference type="EMBL" id="QXGB01000016">
    <property type="protein sequence ID" value="KAE9237191.1"/>
    <property type="molecule type" value="Genomic_DNA"/>
</dbReference>
<dbReference type="Proteomes" id="UP000429523">
    <property type="component" value="Unassembled WGS sequence"/>
</dbReference>
<dbReference type="EMBL" id="QXGA01000013">
    <property type="protein sequence ID" value="KAE9155429.1"/>
    <property type="molecule type" value="Genomic_DNA"/>
</dbReference>
<keyword evidence="1" id="KW-0812">Transmembrane</keyword>
<dbReference type="EMBL" id="QXGC01000015">
    <property type="protein sequence ID" value="KAE9255163.1"/>
    <property type="molecule type" value="Genomic_DNA"/>
</dbReference>
<protein>
    <submittedName>
        <fullName evidence="2">Uncharacterized protein</fullName>
    </submittedName>
</protein>
<proteinExistence type="predicted"/>
<dbReference type="OrthoDB" id="129028at2759"/>
<evidence type="ECO:0000313" key="8">
    <source>
        <dbReference type="Proteomes" id="UP000433483"/>
    </source>
</evidence>
<evidence type="ECO:0000313" key="7">
    <source>
        <dbReference type="Proteomes" id="UP000429523"/>
    </source>
</evidence>
<dbReference type="AlphaFoldDB" id="A0A6A3FY69"/>
<evidence type="ECO:0000313" key="5">
    <source>
        <dbReference type="EMBL" id="KAE9255163.1"/>
    </source>
</evidence>
<sequence length="151" mass="16615">MGLILQLFGLVVVVVAGFELWRFLVGFIFTLIMKAGLLANIRANPHTKISVTAATLKISLWTHLLKFLCSPTQEKLVVVQLLHVRLLVETTDAALAKPTSLHGQSSQLPSFLQTLDTNIALLDIRHPMWTKFGTIKTLLHPSSASSMEACV</sequence>
<accession>A0A6A3FY69</accession>
<gene>
    <name evidence="5" type="ORF">PF004_g724</name>
    <name evidence="4" type="ORF">PF005_g756</name>
    <name evidence="3" type="ORF">PF006_g609</name>
    <name evidence="6" type="ORF">PF008_g739</name>
    <name evidence="2" type="ORF">PF009_g649</name>
</gene>
<feature type="transmembrane region" description="Helical" evidence="1">
    <location>
        <begin position="6"/>
        <end position="32"/>
    </location>
</feature>
<organism evidence="2 7">
    <name type="scientific">Phytophthora fragariae</name>
    <dbReference type="NCBI Taxonomy" id="53985"/>
    <lineage>
        <taxon>Eukaryota</taxon>
        <taxon>Sar</taxon>
        <taxon>Stramenopiles</taxon>
        <taxon>Oomycota</taxon>
        <taxon>Peronosporomycetes</taxon>
        <taxon>Peronosporales</taxon>
        <taxon>Peronosporaceae</taxon>
        <taxon>Phytophthora</taxon>
    </lineage>
</organism>
<evidence type="ECO:0000313" key="9">
    <source>
        <dbReference type="Proteomes" id="UP000440732"/>
    </source>
</evidence>
<dbReference type="EMBL" id="QXGF01000013">
    <property type="protein sequence ID" value="KAE8949823.1"/>
    <property type="molecule type" value="Genomic_DNA"/>
</dbReference>